<reference evidence="2" key="1">
    <citation type="submission" date="2020-12" db="EMBL/GenBank/DDBJ databases">
        <title>Hymenobacter sp.</title>
        <authorList>
            <person name="Kim M.K."/>
        </authorList>
    </citation>
    <scope>NUCLEOTIDE SEQUENCE [LARGE SCALE GENOMIC DNA]</scope>
    <source>
        <strain evidence="2">BT553</strain>
    </source>
</reference>
<dbReference type="SUPFAM" id="SSF53448">
    <property type="entry name" value="Nucleotide-diphospho-sugar transferases"/>
    <property type="match status" value="1"/>
</dbReference>
<gene>
    <name evidence="1" type="ORF">JAO74_01535</name>
</gene>
<dbReference type="RefSeq" id="WP_199034339.1">
    <property type="nucleotide sequence ID" value="NZ_JAELXS010000001.1"/>
</dbReference>
<dbReference type="Proteomes" id="UP000640426">
    <property type="component" value="Unassembled WGS sequence"/>
</dbReference>
<protein>
    <recommendedName>
        <fullName evidence="3">Glycosyltransferase</fullName>
    </recommendedName>
</protein>
<evidence type="ECO:0008006" key="3">
    <source>
        <dbReference type="Google" id="ProtNLM"/>
    </source>
</evidence>
<proteinExistence type="predicted"/>
<organism evidence="1 2">
    <name type="scientific">Sphingomonas mollis</name>
    <dbReference type="NCBI Taxonomy" id="2795726"/>
    <lineage>
        <taxon>Bacteria</taxon>
        <taxon>Pseudomonadati</taxon>
        <taxon>Pseudomonadota</taxon>
        <taxon>Alphaproteobacteria</taxon>
        <taxon>Sphingomonadales</taxon>
        <taxon>Sphingomonadaceae</taxon>
        <taxon>Sphingomonas</taxon>
    </lineage>
</organism>
<comment type="caution">
    <text evidence="1">The sequence shown here is derived from an EMBL/GenBank/DDBJ whole genome shotgun (WGS) entry which is preliminary data.</text>
</comment>
<sequence length="242" mass="27105">MKPKLAQLRASSFYADMPRRRILALGVQSPRRPGSLDRIYQTMQNSGRHEVVVDSKGVDGIGKLDNINLLVERHDISQFDWIWMVDDDVELPADFTDPFVALSEYADLKISSPAHRSFSYWSHDVTHRQRGMLVRQTNFVEVGPITAFHRDTYASVFPLPSLRYGWGLDLVWPVIAERNGWKVGVVDGVALRHTSPIAATYDVAAAGAEAEAYMAPYGVKTGVHKIVTIDRIASIEDRPSRG</sequence>
<dbReference type="EMBL" id="JAELXS010000001">
    <property type="protein sequence ID" value="MBJ6120465.1"/>
    <property type="molecule type" value="Genomic_DNA"/>
</dbReference>
<accession>A0ABS0XKW2</accession>
<evidence type="ECO:0000313" key="1">
    <source>
        <dbReference type="EMBL" id="MBJ6120465.1"/>
    </source>
</evidence>
<dbReference type="InterPro" id="IPR029044">
    <property type="entry name" value="Nucleotide-diphossugar_trans"/>
</dbReference>
<keyword evidence="2" id="KW-1185">Reference proteome</keyword>
<name>A0ABS0XKW2_9SPHN</name>
<evidence type="ECO:0000313" key="2">
    <source>
        <dbReference type="Proteomes" id="UP000640426"/>
    </source>
</evidence>